<feature type="coiled-coil region" evidence="9">
    <location>
        <begin position="273"/>
        <end position="304"/>
    </location>
</feature>
<name>A0ABD3QH30_9STRA</name>
<dbReference type="InterPro" id="IPR013320">
    <property type="entry name" value="ConA-like_dom_sf"/>
</dbReference>
<evidence type="ECO:0000313" key="14">
    <source>
        <dbReference type="Proteomes" id="UP001530400"/>
    </source>
</evidence>
<keyword evidence="4" id="KW-0963">Cytoplasm</keyword>
<keyword evidence="14" id="KW-1185">Reference proteome</keyword>
<dbReference type="InterPro" id="IPR051421">
    <property type="entry name" value="RNA_Proc_DNA_Dmg_Regulator"/>
</dbReference>
<keyword evidence="6" id="KW-0508">mRNA splicing</keyword>
<evidence type="ECO:0000259" key="11">
    <source>
        <dbReference type="Pfam" id="PF13297"/>
    </source>
</evidence>
<keyword evidence="8" id="KW-0131">Cell cycle</keyword>
<feature type="domain" description="SPRY" evidence="10">
    <location>
        <begin position="434"/>
        <end position="561"/>
    </location>
</feature>
<dbReference type="GO" id="GO:0008380">
    <property type="term" value="P:RNA splicing"/>
    <property type="evidence" value="ECO:0007669"/>
    <property type="project" value="UniProtKB-KW"/>
</dbReference>
<dbReference type="PANTHER" id="PTHR12786">
    <property type="entry name" value="SPLICING FACTOR SF3A-RELATED"/>
    <property type="match status" value="1"/>
</dbReference>
<comment type="caution">
    <text evidence="13">The sequence shown here is derived from an EMBL/GenBank/DDBJ whole genome shotgun (WGS) entry which is preliminary data.</text>
</comment>
<evidence type="ECO:0000256" key="3">
    <source>
        <dbReference type="ARBA" id="ARBA00008726"/>
    </source>
</evidence>
<evidence type="ECO:0000256" key="6">
    <source>
        <dbReference type="ARBA" id="ARBA00023187"/>
    </source>
</evidence>
<dbReference type="EMBL" id="JALLPJ020000190">
    <property type="protein sequence ID" value="KAL3799352.1"/>
    <property type="molecule type" value="Genomic_DNA"/>
</dbReference>
<reference evidence="13 14" key="1">
    <citation type="submission" date="2024-10" db="EMBL/GenBank/DDBJ databases">
        <title>Updated reference genomes for cyclostephanoid diatoms.</title>
        <authorList>
            <person name="Roberts W.R."/>
            <person name="Alverson A.J."/>
        </authorList>
    </citation>
    <scope>NUCLEOTIDE SEQUENCE [LARGE SCALE GENOMIC DNA]</scope>
    <source>
        <strain evidence="13 14">AJA010-31</strain>
    </source>
</reference>
<feature type="domain" description="SDE2/SF3A3 SAP" evidence="11">
    <location>
        <begin position="617"/>
        <end position="683"/>
    </location>
</feature>
<keyword evidence="7" id="KW-0539">Nucleus</keyword>
<comment type="subcellular location">
    <subcellularLocation>
        <location evidence="2">Cytoplasm</location>
    </subcellularLocation>
    <subcellularLocation>
        <location evidence="1">Nucleus</location>
    </subcellularLocation>
</comment>
<evidence type="ECO:0000313" key="13">
    <source>
        <dbReference type="EMBL" id="KAL3799352.1"/>
    </source>
</evidence>
<evidence type="ECO:0000256" key="5">
    <source>
        <dbReference type="ARBA" id="ARBA00022664"/>
    </source>
</evidence>
<feature type="domain" description="SDE2-like" evidence="12">
    <location>
        <begin position="176"/>
        <end position="235"/>
    </location>
</feature>
<dbReference type="InterPro" id="IPR043136">
    <property type="entry name" value="B30.2/SPRY_sf"/>
</dbReference>
<dbReference type="Proteomes" id="UP001530400">
    <property type="component" value="Unassembled WGS sequence"/>
</dbReference>
<dbReference type="InterPro" id="IPR053822">
    <property type="entry name" value="SDE2-like_dom"/>
</dbReference>
<dbReference type="Gene3D" id="2.60.120.920">
    <property type="match status" value="1"/>
</dbReference>
<evidence type="ECO:0000256" key="7">
    <source>
        <dbReference type="ARBA" id="ARBA00023242"/>
    </source>
</evidence>
<evidence type="ECO:0000256" key="2">
    <source>
        <dbReference type="ARBA" id="ARBA00004496"/>
    </source>
</evidence>
<dbReference type="Pfam" id="PF00622">
    <property type="entry name" value="SPRY"/>
    <property type="match status" value="1"/>
</dbReference>
<dbReference type="PANTHER" id="PTHR12786:SF1">
    <property type="entry name" value="SPLICING REGULATOR SDE2"/>
    <property type="match status" value="1"/>
</dbReference>
<evidence type="ECO:0000256" key="8">
    <source>
        <dbReference type="ARBA" id="ARBA00023306"/>
    </source>
</evidence>
<evidence type="ECO:0000259" key="10">
    <source>
        <dbReference type="Pfam" id="PF00622"/>
    </source>
</evidence>
<dbReference type="InterPro" id="IPR003877">
    <property type="entry name" value="SPRY_dom"/>
</dbReference>
<comment type="similarity">
    <text evidence="3">Belongs to the SDE2 family.</text>
</comment>
<sequence>MKIFSSLIVIMCPRRQGGCGLPQLFSSPSLLSSLHPLFPQRWNNSISHIITFGRVHFLFLSLQLSLLATMNKSTARCTHQHELLVTYEGPLHPQRSSSRKTFCISLHSFTSHPSPQDVLDALSIQTGWPPSMLHLRNSHTTNLLLPTHSILLPSHTIHQHAPLTATIHHRHTLLLGGKGGFGTLLKGQSKQAGARQTLDFGACRDLSGRRLRHVNDEIKLRKFAYIQEARARGEAVDELAALKTESGIRNWHLMVPNWSDGASMSNKGRRKHERQLEREVRGWQEKEEAEKRRLEQKRMDEEWAIHEYVRRGDVEGGRVIGSGGSAVKEGMLALLRKKKEEDKKSNMLLNDKQDVPAVFGFIDKESEGDTSMSHLMTLSGEVSVYDIPDGKEQSVRLQSQSDFATVVVLLDVAKLTSCIQEGTTTGICIQYTIQSAGLAQIGWIRSPDPKSLDSPHFLPNSDTGDGVGDDAASFGYDGSRGMKFHNGKEESYGKDQIWKTGDTLTCWCRLPDKHIIEIGYALNDVELEVAFSLDASTDDLCRYFPAVSLNLGEVVDMQLGLISAVEGYINVSSLIATTNENTKSANIEEGSSPPKKKAREDINLKLSSADNTSKPANKSLDDVTTPFDLDSCKSIDELMAMDQTKLKNILLSMGVKCGGTPKERAERLFSLKGLKREEYPTKVRGKNFIL</sequence>
<evidence type="ECO:0000256" key="4">
    <source>
        <dbReference type="ARBA" id="ARBA00022490"/>
    </source>
</evidence>
<organism evidence="13 14">
    <name type="scientific">Cyclotella atomus</name>
    <dbReference type="NCBI Taxonomy" id="382360"/>
    <lineage>
        <taxon>Eukaryota</taxon>
        <taxon>Sar</taxon>
        <taxon>Stramenopiles</taxon>
        <taxon>Ochrophyta</taxon>
        <taxon>Bacillariophyta</taxon>
        <taxon>Coscinodiscophyceae</taxon>
        <taxon>Thalassiosirophycidae</taxon>
        <taxon>Stephanodiscales</taxon>
        <taxon>Stephanodiscaceae</taxon>
        <taxon>Cyclotella</taxon>
    </lineage>
</organism>
<dbReference type="AlphaFoldDB" id="A0ABD3QH30"/>
<protein>
    <submittedName>
        <fullName evidence="13">Uncharacterized protein</fullName>
    </submittedName>
</protein>
<keyword evidence="5" id="KW-0507">mRNA processing</keyword>
<evidence type="ECO:0000256" key="9">
    <source>
        <dbReference type="SAM" id="Coils"/>
    </source>
</evidence>
<accession>A0ABD3QH30</accession>
<dbReference type="InterPro" id="IPR025086">
    <property type="entry name" value="SDE2/SF3A3_SAP"/>
</dbReference>
<proteinExistence type="inferred from homology"/>
<dbReference type="Pfam" id="PF13297">
    <property type="entry name" value="SDE2_2C"/>
    <property type="match status" value="1"/>
</dbReference>
<evidence type="ECO:0000259" key="12">
    <source>
        <dbReference type="Pfam" id="PF22782"/>
    </source>
</evidence>
<evidence type="ECO:0000256" key="1">
    <source>
        <dbReference type="ARBA" id="ARBA00004123"/>
    </source>
</evidence>
<dbReference type="GO" id="GO:0006397">
    <property type="term" value="P:mRNA processing"/>
    <property type="evidence" value="ECO:0007669"/>
    <property type="project" value="UniProtKB-KW"/>
</dbReference>
<dbReference type="GO" id="GO:0005737">
    <property type="term" value="C:cytoplasm"/>
    <property type="evidence" value="ECO:0007669"/>
    <property type="project" value="UniProtKB-SubCell"/>
</dbReference>
<dbReference type="SUPFAM" id="SSF49899">
    <property type="entry name" value="Concanavalin A-like lectins/glucanases"/>
    <property type="match status" value="1"/>
</dbReference>
<keyword evidence="9" id="KW-0175">Coiled coil</keyword>
<dbReference type="GO" id="GO:0005634">
    <property type="term" value="C:nucleus"/>
    <property type="evidence" value="ECO:0007669"/>
    <property type="project" value="UniProtKB-SubCell"/>
</dbReference>
<dbReference type="Pfam" id="PF22782">
    <property type="entry name" value="SDE2"/>
    <property type="match status" value="1"/>
</dbReference>
<dbReference type="CDD" id="cd11709">
    <property type="entry name" value="SPRY"/>
    <property type="match status" value="1"/>
</dbReference>
<gene>
    <name evidence="13" type="ORF">ACHAWO_008463</name>
</gene>